<evidence type="ECO:0000259" key="7">
    <source>
        <dbReference type="PROSITE" id="PS50048"/>
    </source>
</evidence>
<dbReference type="VEuPathDB" id="FungiDB:ASPSYDRAFT_39002"/>
<accession>A0A1L9TXY6</accession>
<dbReference type="InterPro" id="IPR021858">
    <property type="entry name" value="Fun_TF"/>
</dbReference>
<dbReference type="RefSeq" id="XP_040708106.1">
    <property type="nucleotide sequence ID" value="XM_040845814.1"/>
</dbReference>
<evidence type="ECO:0000256" key="2">
    <source>
        <dbReference type="ARBA" id="ARBA00023015"/>
    </source>
</evidence>
<gene>
    <name evidence="8" type="ORF">ASPSYDRAFT_39002</name>
</gene>
<dbReference type="PANTHER" id="PTHR37534">
    <property type="entry name" value="TRANSCRIPTIONAL ACTIVATOR PROTEIN UGA3"/>
    <property type="match status" value="1"/>
</dbReference>
<dbReference type="CDD" id="cd12148">
    <property type="entry name" value="fungal_TF_MHR"/>
    <property type="match status" value="1"/>
</dbReference>
<dbReference type="SUPFAM" id="SSF57701">
    <property type="entry name" value="Zn2/Cys6 DNA-binding domain"/>
    <property type="match status" value="1"/>
</dbReference>
<dbReference type="Proteomes" id="UP000184356">
    <property type="component" value="Unassembled WGS sequence"/>
</dbReference>
<organism evidence="8 9">
    <name type="scientific">Aspergillus sydowii CBS 593.65</name>
    <dbReference type="NCBI Taxonomy" id="1036612"/>
    <lineage>
        <taxon>Eukaryota</taxon>
        <taxon>Fungi</taxon>
        <taxon>Dikarya</taxon>
        <taxon>Ascomycota</taxon>
        <taxon>Pezizomycotina</taxon>
        <taxon>Eurotiomycetes</taxon>
        <taxon>Eurotiomycetidae</taxon>
        <taxon>Eurotiales</taxon>
        <taxon>Aspergillaceae</taxon>
        <taxon>Aspergillus</taxon>
        <taxon>Aspergillus subgen. Nidulantes</taxon>
    </lineage>
</organism>
<keyword evidence="9" id="KW-1185">Reference proteome</keyword>
<dbReference type="CDD" id="cd00067">
    <property type="entry name" value="GAL4"/>
    <property type="match status" value="1"/>
</dbReference>
<dbReference type="SMART" id="SM00066">
    <property type="entry name" value="GAL4"/>
    <property type="match status" value="1"/>
</dbReference>
<keyword evidence="4" id="KW-0804">Transcription</keyword>
<proteinExistence type="predicted"/>
<feature type="compositionally biased region" description="Polar residues" evidence="6">
    <location>
        <begin position="97"/>
        <end position="122"/>
    </location>
</feature>
<evidence type="ECO:0000313" key="8">
    <source>
        <dbReference type="EMBL" id="OJJ64300.1"/>
    </source>
</evidence>
<name>A0A1L9TXY6_9EURO</name>
<dbReference type="InterPro" id="IPR001138">
    <property type="entry name" value="Zn2Cys6_DnaBD"/>
</dbReference>
<sequence>MASDSPVRLSRGRKSRGRGLRTNTGCATCRKRHLKCDEVKPVCGPCRKVSRQCSYSQSSSQRDSVEHVELSVDGEAIEEPSADTNNPSAAYFPSIPEASTDNSPSTSSPHEQQNSSVLSWTTGQSQASLHPLDQLAAIVAIDHTMSPFGNGLATAQYSADIPHSVTSSIESPGPTINAATVRWFDLLANDAVREGPQMSSSIGGYGQDILEETDASHITPLQRATRIVDRTHVEEEQLQPGLNAGQSTLNPGQSKINYHAVKSPSYPEEKLWQAQEPIQLLPKEYSLFENFVQRVSPWIDLFDPTNKFSTFVPHLAMRNAGLLNAILALSSRHLAINPERSLHDHPNREISLQYYYQTLHYVQKAMQYSSYKTSLELLATTLIISTYEMLDDSSQDWQRHLEGVFLIQRSQVIHGDSGGLKAAVWWAWLCQDVWAAFRERRKTLTFWVPKKTYADLSPSEIAARSMFVLAKVINYCSREECILAEINLQARADKAKHLRSMLDEWWSHLTVEFSPLPAMTPDSSAAFQPIWIRTPAFAVAVQLHCVAHILLFSHEPCIGGLDSYLERQTRVRQCVEIICGIAMTLKDDASSVISSQCLYIGNAIPSQRFLILTSIAGMFTQGNRSRECVLDLLNTCRQRTGWPVHSFGDELKQLWITHERPTPNETVTYANILLNRH</sequence>
<dbReference type="GO" id="GO:0000976">
    <property type="term" value="F:transcription cis-regulatory region binding"/>
    <property type="evidence" value="ECO:0007669"/>
    <property type="project" value="TreeGrafter"/>
</dbReference>
<dbReference type="Pfam" id="PF00172">
    <property type="entry name" value="Zn_clus"/>
    <property type="match status" value="1"/>
</dbReference>
<dbReference type="Pfam" id="PF11951">
    <property type="entry name" value="Fungal_trans_2"/>
    <property type="match status" value="1"/>
</dbReference>
<reference evidence="9" key="1">
    <citation type="journal article" date="2017" name="Genome Biol.">
        <title>Comparative genomics reveals high biological diversity and specific adaptations in the industrially and medically important fungal genus Aspergillus.</title>
        <authorList>
            <person name="de Vries R.P."/>
            <person name="Riley R."/>
            <person name="Wiebenga A."/>
            <person name="Aguilar-Osorio G."/>
            <person name="Amillis S."/>
            <person name="Uchima C.A."/>
            <person name="Anderluh G."/>
            <person name="Asadollahi M."/>
            <person name="Askin M."/>
            <person name="Barry K."/>
            <person name="Battaglia E."/>
            <person name="Bayram O."/>
            <person name="Benocci T."/>
            <person name="Braus-Stromeyer S.A."/>
            <person name="Caldana C."/>
            <person name="Canovas D."/>
            <person name="Cerqueira G.C."/>
            <person name="Chen F."/>
            <person name="Chen W."/>
            <person name="Choi C."/>
            <person name="Clum A."/>
            <person name="Dos Santos R.A."/>
            <person name="Damasio A.R."/>
            <person name="Diallinas G."/>
            <person name="Emri T."/>
            <person name="Fekete E."/>
            <person name="Flipphi M."/>
            <person name="Freyberg S."/>
            <person name="Gallo A."/>
            <person name="Gournas C."/>
            <person name="Habgood R."/>
            <person name="Hainaut M."/>
            <person name="Harispe M.L."/>
            <person name="Henrissat B."/>
            <person name="Hilden K.S."/>
            <person name="Hope R."/>
            <person name="Hossain A."/>
            <person name="Karabika E."/>
            <person name="Karaffa L."/>
            <person name="Karanyi Z."/>
            <person name="Krasevec N."/>
            <person name="Kuo A."/>
            <person name="Kusch H."/>
            <person name="LaButti K."/>
            <person name="Lagendijk E.L."/>
            <person name="Lapidus A."/>
            <person name="Levasseur A."/>
            <person name="Lindquist E."/>
            <person name="Lipzen A."/>
            <person name="Logrieco A.F."/>
            <person name="MacCabe A."/>
            <person name="Maekelae M.R."/>
            <person name="Malavazi I."/>
            <person name="Melin P."/>
            <person name="Meyer V."/>
            <person name="Mielnichuk N."/>
            <person name="Miskei M."/>
            <person name="Molnar A.P."/>
            <person name="Mule G."/>
            <person name="Ngan C.Y."/>
            <person name="Orejas M."/>
            <person name="Orosz E."/>
            <person name="Ouedraogo J.P."/>
            <person name="Overkamp K.M."/>
            <person name="Park H.-S."/>
            <person name="Perrone G."/>
            <person name="Piumi F."/>
            <person name="Punt P.J."/>
            <person name="Ram A.F."/>
            <person name="Ramon A."/>
            <person name="Rauscher S."/>
            <person name="Record E."/>
            <person name="Riano-Pachon D.M."/>
            <person name="Robert V."/>
            <person name="Roehrig J."/>
            <person name="Ruller R."/>
            <person name="Salamov A."/>
            <person name="Salih N.S."/>
            <person name="Samson R.A."/>
            <person name="Sandor E."/>
            <person name="Sanguinetti M."/>
            <person name="Schuetze T."/>
            <person name="Sepcic K."/>
            <person name="Shelest E."/>
            <person name="Sherlock G."/>
            <person name="Sophianopoulou V."/>
            <person name="Squina F.M."/>
            <person name="Sun H."/>
            <person name="Susca A."/>
            <person name="Todd R.B."/>
            <person name="Tsang A."/>
            <person name="Unkles S.E."/>
            <person name="van de Wiele N."/>
            <person name="van Rossen-Uffink D."/>
            <person name="Oliveira J.V."/>
            <person name="Vesth T.C."/>
            <person name="Visser J."/>
            <person name="Yu J.-H."/>
            <person name="Zhou M."/>
            <person name="Andersen M.R."/>
            <person name="Archer D.B."/>
            <person name="Baker S.E."/>
            <person name="Benoit I."/>
            <person name="Brakhage A.A."/>
            <person name="Braus G.H."/>
            <person name="Fischer R."/>
            <person name="Frisvad J.C."/>
            <person name="Goldman G.H."/>
            <person name="Houbraken J."/>
            <person name="Oakley B."/>
            <person name="Pocsi I."/>
            <person name="Scazzocchio C."/>
            <person name="Seiboth B."/>
            <person name="vanKuyk P.A."/>
            <person name="Wortman J."/>
            <person name="Dyer P.S."/>
            <person name="Grigoriev I.V."/>
        </authorList>
    </citation>
    <scope>NUCLEOTIDE SEQUENCE [LARGE SCALE GENOMIC DNA]</scope>
    <source>
        <strain evidence="9">CBS 593.65</strain>
    </source>
</reference>
<evidence type="ECO:0000256" key="6">
    <source>
        <dbReference type="SAM" id="MobiDB-lite"/>
    </source>
</evidence>
<keyword evidence="2" id="KW-0805">Transcription regulation</keyword>
<comment type="subcellular location">
    <subcellularLocation>
        <location evidence="1">Nucleus</location>
    </subcellularLocation>
</comment>
<dbReference type="GO" id="GO:0000981">
    <property type="term" value="F:DNA-binding transcription factor activity, RNA polymerase II-specific"/>
    <property type="evidence" value="ECO:0007669"/>
    <property type="project" value="InterPro"/>
</dbReference>
<evidence type="ECO:0000256" key="3">
    <source>
        <dbReference type="ARBA" id="ARBA00023125"/>
    </source>
</evidence>
<evidence type="ECO:0000256" key="1">
    <source>
        <dbReference type="ARBA" id="ARBA00004123"/>
    </source>
</evidence>
<keyword evidence="3" id="KW-0238">DNA-binding</keyword>
<dbReference type="OrthoDB" id="5319341at2759"/>
<dbReference type="GeneID" id="63761887"/>
<evidence type="ECO:0000256" key="4">
    <source>
        <dbReference type="ARBA" id="ARBA00023163"/>
    </source>
</evidence>
<dbReference type="AlphaFoldDB" id="A0A1L9TXY6"/>
<feature type="compositionally biased region" description="Basic residues" evidence="6">
    <location>
        <begin position="10"/>
        <end position="19"/>
    </location>
</feature>
<feature type="region of interest" description="Disordered" evidence="6">
    <location>
        <begin position="1"/>
        <end position="24"/>
    </location>
</feature>
<dbReference type="PANTHER" id="PTHR37534:SF3">
    <property type="entry name" value="ZN(II)2CYS6 TRANSCRIPTION FACTOR (EUROFUNG)"/>
    <property type="match status" value="1"/>
</dbReference>
<dbReference type="GO" id="GO:0005634">
    <property type="term" value="C:nucleus"/>
    <property type="evidence" value="ECO:0007669"/>
    <property type="project" value="UniProtKB-SubCell"/>
</dbReference>
<dbReference type="GO" id="GO:0008270">
    <property type="term" value="F:zinc ion binding"/>
    <property type="evidence" value="ECO:0007669"/>
    <property type="project" value="InterPro"/>
</dbReference>
<dbReference type="EMBL" id="KV878582">
    <property type="protein sequence ID" value="OJJ64300.1"/>
    <property type="molecule type" value="Genomic_DNA"/>
</dbReference>
<dbReference type="PROSITE" id="PS00463">
    <property type="entry name" value="ZN2_CY6_FUNGAL_1"/>
    <property type="match status" value="1"/>
</dbReference>
<dbReference type="Gene3D" id="4.10.240.10">
    <property type="entry name" value="Zn(2)-C6 fungal-type DNA-binding domain"/>
    <property type="match status" value="1"/>
</dbReference>
<keyword evidence="5" id="KW-0539">Nucleus</keyword>
<protein>
    <recommendedName>
        <fullName evidence="7">Zn(2)-C6 fungal-type domain-containing protein</fullName>
    </recommendedName>
</protein>
<dbReference type="PROSITE" id="PS50048">
    <property type="entry name" value="ZN2_CY6_FUNGAL_2"/>
    <property type="match status" value="1"/>
</dbReference>
<dbReference type="InterPro" id="IPR036864">
    <property type="entry name" value="Zn2-C6_fun-type_DNA-bd_sf"/>
</dbReference>
<feature type="region of interest" description="Disordered" evidence="6">
    <location>
        <begin position="78"/>
        <end position="122"/>
    </location>
</feature>
<dbReference type="GO" id="GO:0045944">
    <property type="term" value="P:positive regulation of transcription by RNA polymerase II"/>
    <property type="evidence" value="ECO:0007669"/>
    <property type="project" value="TreeGrafter"/>
</dbReference>
<evidence type="ECO:0000256" key="5">
    <source>
        <dbReference type="ARBA" id="ARBA00023242"/>
    </source>
</evidence>
<evidence type="ECO:0000313" key="9">
    <source>
        <dbReference type="Proteomes" id="UP000184356"/>
    </source>
</evidence>
<feature type="domain" description="Zn(2)-C6 fungal-type" evidence="7">
    <location>
        <begin position="25"/>
        <end position="55"/>
    </location>
</feature>
<dbReference type="STRING" id="1036612.A0A1L9TXY6"/>